<dbReference type="InParanoid" id="A0A165K0N3"/>
<dbReference type="Proteomes" id="UP000076842">
    <property type="component" value="Unassembled WGS sequence"/>
</dbReference>
<proteinExistence type="predicted"/>
<gene>
    <name evidence="1" type="ORF">CALCODRAFT_514038</name>
</gene>
<dbReference type="AlphaFoldDB" id="A0A165K0N3"/>
<dbReference type="STRING" id="1353952.A0A165K0N3"/>
<keyword evidence="2" id="KW-1185">Reference proteome</keyword>
<protein>
    <recommendedName>
        <fullName evidence="3">F-box domain-containing protein</fullName>
    </recommendedName>
</protein>
<dbReference type="Gene3D" id="3.80.10.10">
    <property type="entry name" value="Ribonuclease Inhibitor"/>
    <property type="match status" value="1"/>
</dbReference>
<accession>A0A165K0N3</accession>
<name>A0A165K0N3_9BASI</name>
<evidence type="ECO:0008006" key="3">
    <source>
        <dbReference type="Google" id="ProtNLM"/>
    </source>
</evidence>
<dbReference type="EMBL" id="KV423916">
    <property type="protein sequence ID" value="KZT62509.1"/>
    <property type="molecule type" value="Genomic_DNA"/>
</dbReference>
<evidence type="ECO:0000313" key="1">
    <source>
        <dbReference type="EMBL" id="KZT62509.1"/>
    </source>
</evidence>
<evidence type="ECO:0000313" key="2">
    <source>
        <dbReference type="Proteomes" id="UP000076842"/>
    </source>
</evidence>
<organism evidence="1 2">
    <name type="scientific">Calocera cornea HHB12733</name>
    <dbReference type="NCBI Taxonomy" id="1353952"/>
    <lineage>
        <taxon>Eukaryota</taxon>
        <taxon>Fungi</taxon>
        <taxon>Dikarya</taxon>
        <taxon>Basidiomycota</taxon>
        <taxon>Agaricomycotina</taxon>
        <taxon>Dacrymycetes</taxon>
        <taxon>Dacrymycetales</taxon>
        <taxon>Dacrymycetaceae</taxon>
        <taxon>Calocera</taxon>
    </lineage>
</organism>
<reference evidence="1 2" key="1">
    <citation type="journal article" date="2016" name="Mol. Biol. Evol.">
        <title>Comparative Genomics of Early-Diverging Mushroom-Forming Fungi Provides Insights into the Origins of Lignocellulose Decay Capabilities.</title>
        <authorList>
            <person name="Nagy L.G."/>
            <person name="Riley R."/>
            <person name="Tritt A."/>
            <person name="Adam C."/>
            <person name="Daum C."/>
            <person name="Floudas D."/>
            <person name="Sun H."/>
            <person name="Yadav J.S."/>
            <person name="Pangilinan J."/>
            <person name="Larsson K.H."/>
            <person name="Matsuura K."/>
            <person name="Barry K."/>
            <person name="Labutti K."/>
            <person name="Kuo R."/>
            <person name="Ohm R.A."/>
            <person name="Bhattacharya S.S."/>
            <person name="Shirouzu T."/>
            <person name="Yoshinaga Y."/>
            <person name="Martin F.M."/>
            <person name="Grigoriev I.V."/>
            <person name="Hibbett D.S."/>
        </authorList>
    </citation>
    <scope>NUCLEOTIDE SEQUENCE [LARGE SCALE GENOMIC DNA]</scope>
    <source>
        <strain evidence="1 2">HHB12733</strain>
    </source>
</reference>
<dbReference type="OrthoDB" id="2447803at2759"/>
<dbReference type="InterPro" id="IPR032675">
    <property type="entry name" value="LRR_dom_sf"/>
</dbReference>
<sequence>MPALAQLTGDDGLFQPDMFNIISASERLVELSAEISNCSVPRLDLLPEPRSECFLHLKKLVLDASLANIKALFHQLGACLESLHITSSCKRIDFKDIQDLIPNQARWLTRNLESFYFVLVETERDVVKWAPYEAGLDDVWVKIREGLPRPTAPAPVLWRVFWPLSKCNGMLHFTIRFLSWNHLKLDDQEIRTMSGQWELLQTLDIAWERRTHVGFDVSGLVAESQLTLACLKELAEKCKYLRAVRLTHVDGSQALPGREEMKHLRRELPVEVDVGYASFGLGDGEGNERARAREVASYLYALWPKMTLRWHEDNRHSLRWKMVANELVTLAWDL</sequence>